<evidence type="ECO:0000256" key="7">
    <source>
        <dbReference type="ARBA" id="ARBA00037993"/>
    </source>
</evidence>
<dbReference type="GO" id="GO:0046872">
    <property type="term" value="F:metal ion binding"/>
    <property type="evidence" value="ECO:0007669"/>
    <property type="project" value="UniProtKB-KW"/>
</dbReference>
<evidence type="ECO:0000256" key="9">
    <source>
        <dbReference type="ARBA" id="ARBA00047890"/>
    </source>
</evidence>
<dbReference type="InterPro" id="IPR014729">
    <property type="entry name" value="Rossmann-like_a/b/a_fold"/>
</dbReference>
<evidence type="ECO:0000256" key="3">
    <source>
        <dbReference type="ARBA" id="ARBA00022723"/>
    </source>
</evidence>
<evidence type="ECO:0000256" key="4">
    <source>
        <dbReference type="ARBA" id="ARBA00022741"/>
    </source>
</evidence>
<sequence>MASAGSTVLMMSGGVESATILWHWRHSARLFPLFVNYGQRGAQMEERASEKLSSRLEIELSKLDVSKVGDSFRALQHPGRLHVPIPNRNLLLLSLGASYASQVGADKLALTLNKDDLGTYSSSSQEFINTFRATAAVLQPPIEVIVPLSNYTKAEVVRFAHEIGVPLSETYSCMIGRTQHCGRCSQCKLRREAFSSAGVCEPVAFYE</sequence>
<dbReference type="SUPFAM" id="SSF52402">
    <property type="entry name" value="Adenine nucleotide alpha hydrolases-like"/>
    <property type="match status" value="1"/>
</dbReference>
<dbReference type="PANTHER" id="PTHR42914">
    <property type="entry name" value="7-CYANO-7-DEAZAGUANINE SYNTHASE"/>
    <property type="match status" value="1"/>
</dbReference>
<keyword evidence="3" id="KW-0479">Metal-binding</keyword>
<evidence type="ECO:0000256" key="2">
    <source>
        <dbReference type="ARBA" id="ARBA00022598"/>
    </source>
</evidence>
<dbReference type="GO" id="GO:0016874">
    <property type="term" value="F:ligase activity"/>
    <property type="evidence" value="ECO:0007669"/>
    <property type="project" value="UniProtKB-KW"/>
</dbReference>
<dbReference type="InterPro" id="IPR018317">
    <property type="entry name" value="QueC"/>
</dbReference>
<comment type="pathway">
    <text evidence="1">Purine metabolism; 7-cyano-7-deazaguanine biosynthesis.</text>
</comment>
<dbReference type="PANTHER" id="PTHR42914:SF1">
    <property type="entry name" value="7-CYANO-7-DEAZAGUANINE SYNTHASE"/>
    <property type="match status" value="1"/>
</dbReference>
<comment type="catalytic activity">
    <reaction evidence="9">
        <text>7-carboxy-7-carbaguanine + NH4(+) + 2 ATP = 7-cyano-7-carbaguanine + 2 AMP + 2 diphosphate + 2 H(+)</text>
        <dbReference type="Rhea" id="RHEA:27982"/>
        <dbReference type="ChEBI" id="CHEBI:15378"/>
        <dbReference type="ChEBI" id="CHEBI:28938"/>
        <dbReference type="ChEBI" id="CHEBI:30616"/>
        <dbReference type="ChEBI" id="CHEBI:33019"/>
        <dbReference type="ChEBI" id="CHEBI:45075"/>
        <dbReference type="ChEBI" id="CHEBI:61036"/>
        <dbReference type="ChEBI" id="CHEBI:456215"/>
        <dbReference type="EC" id="6.3.4.20"/>
    </reaction>
</comment>
<name>A0ABD1YJL9_9MARC</name>
<evidence type="ECO:0000256" key="6">
    <source>
        <dbReference type="ARBA" id="ARBA00022840"/>
    </source>
</evidence>
<keyword evidence="11" id="KW-1185">Reference proteome</keyword>
<dbReference type="EC" id="6.3.4.20" evidence="8"/>
<dbReference type="AlphaFoldDB" id="A0ABD1YJL9"/>
<gene>
    <name evidence="10" type="ORF">R1flu_015599</name>
</gene>
<keyword evidence="2" id="KW-0436">Ligase</keyword>
<dbReference type="Pfam" id="PF06508">
    <property type="entry name" value="QueC"/>
    <property type="match status" value="1"/>
</dbReference>
<dbReference type="GO" id="GO:0005524">
    <property type="term" value="F:ATP binding"/>
    <property type="evidence" value="ECO:0007669"/>
    <property type="project" value="UniProtKB-KW"/>
</dbReference>
<comment type="caution">
    <text evidence="10">The sequence shown here is derived from an EMBL/GenBank/DDBJ whole genome shotgun (WGS) entry which is preliminary data.</text>
</comment>
<reference evidence="10 11" key="1">
    <citation type="submission" date="2024-09" db="EMBL/GenBank/DDBJ databases">
        <title>Chromosome-scale assembly of Riccia fluitans.</title>
        <authorList>
            <person name="Paukszto L."/>
            <person name="Sawicki J."/>
            <person name="Karawczyk K."/>
            <person name="Piernik-Szablinska J."/>
            <person name="Szczecinska M."/>
            <person name="Mazdziarz M."/>
        </authorList>
    </citation>
    <scope>NUCLEOTIDE SEQUENCE [LARGE SCALE GENOMIC DNA]</scope>
    <source>
        <strain evidence="10">Rf_01</strain>
        <tissue evidence="10">Aerial parts of the thallus</tissue>
    </source>
</reference>
<dbReference type="Proteomes" id="UP001605036">
    <property type="component" value="Unassembled WGS sequence"/>
</dbReference>
<dbReference type="CDD" id="cd01995">
    <property type="entry name" value="QueC-like"/>
    <property type="match status" value="1"/>
</dbReference>
<comment type="similarity">
    <text evidence="7">Belongs to the QueC family.</text>
</comment>
<evidence type="ECO:0000256" key="1">
    <source>
        <dbReference type="ARBA" id="ARBA00005061"/>
    </source>
</evidence>
<accession>A0ABD1YJL9</accession>
<dbReference type="Gene3D" id="3.40.50.620">
    <property type="entry name" value="HUPs"/>
    <property type="match status" value="1"/>
</dbReference>
<evidence type="ECO:0000256" key="5">
    <source>
        <dbReference type="ARBA" id="ARBA00022833"/>
    </source>
</evidence>
<evidence type="ECO:0000313" key="10">
    <source>
        <dbReference type="EMBL" id="KAL2630913.1"/>
    </source>
</evidence>
<keyword evidence="6" id="KW-0067">ATP-binding</keyword>
<dbReference type="EMBL" id="JBHFFA010000004">
    <property type="protein sequence ID" value="KAL2630913.1"/>
    <property type="molecule type" value="Genomic_DNA"/>
</dbReference>
<keyword evidence="4" id="KW-0547">Nucleotide-binding</keyword>
<evidence type="ECO:0000256" key="8">
    <source>
        <dbReference type="ARBA" id="ARBA00039149"/>
    </source>
</evidence>
<keyword evidence="5" id="KW-0862">Zinc</keyword>
<dbReference type="PIRSF" id="PIRSF006293">
    <property type="entry name" value="ExsB"/>
    <property type="match status" value="1"/>
</dbReference>
<proteinExistence type="inferred from homology"/>
<protein>
    <recommendedName>
        <fullName evidence="8">7-cyano-7-deazaguanine synthase</fullName>
        <ecNumber evidence="8">6.3.4.20</ecNumber>
    </recommendedName>
</protein>
<organism evidence="10 11">
    <name type="scientific">Riccia fluitans</name>
    <dbReference type="NCBI Taxonomy" id="41844"/>
    <lineage>
        <taxon>Eukaryota</taxon>
        <taxon>Viridiplantae</taxon>
        <taxon>Streptophyta</taxon>
        <taxon>Embryophyta</taxon>
        <taxon>Marchantiophyta</taxon>
        <taxon>Marchantiopsida</taxon>
        <taxon>Marchantiidae</taxon>
        <taxon>Marchantiales</taxon>
        <taxon>Ricciaceae</taxon>
        <taxon>Riccia</taxon>
    </lineage>
</organism>
<evidence type="ECO:0000313" key="11">
    <source>
        <dbReference type="Proteomes" id="UP001605036"/>
    </source>
</evidence>